<feature type="binding site" evidence="2">
    <location>
        <begin position="101"/>
        <end position="102"/>
    </location>
    <ligand>
        <name>S-adenosyl-L-methionine</name>
        <dbReference type="ChEBI" id="CHEBI:59789"/>
    </ligand>
</feature>
<feature type="binding site" evidence="1">
    <location>
        <position position="25"/>
    </location>
    <ligand>
        <name>Zn(2+)</name>
        <dbReference type="ChEBI" id="CHEBI:29105"/>
    </ligand>
</feature>
<dbReference type="EC" id="2.1.1.51" evidence="5"/>
<keyword evidence="5" id="KW-0808">Transferase</keyword>
<dbReference type="eggNOG" id="COG2226">
    <property type="taxonomic scope" value="Bacteria"/>
</dbReference>
<dbReference type="Gene3D" id="3.40.50.150">
    <property type="entry name" value="Vaccinia Virus protein VP39"/>
    <property type="match status" value="1"/>
</dbReference>
<feature type="binding site" evidence="2">
    <location>
        <position position="71"/>
    </location>
    <ligand>
        <name>S-adenosyl-L-methionine</name>
        <dbReference type="ChEBI" id="CHEBI:59789"/>
    </ligand>
</feature>
<keyword evidence="1" id="KW-0479">Metal-binding</keyword>
<dbReference type="STRING" id="588581.Cpap_0587"/>
<dbReference type="Pfam" id="PF13847">
    <property type="entry name" value="Methyltransf_31"/>
    <property type="match status" value="1"/>
</dbReference>
<proteinExistence type="predicted"/>
<sequence length="280" mass="31793">MVSKTLFQCPNCKKPLNKGQKQYFCPKGHSFDIAKQGYVNLLLSSHIGAGKPGDSKEMLKSRREFLDKGYYQEFSDTLNSMVVETLKAEPNMSIFDAGCGEGYYVNRLKQSLSAFDNTKTLDMYGIDVSKSAIQYAAGRDKDIHFAVASSYHVPLLDNSVDYILCIFAPRDEREFKRILKPSGKLLVAAPGPRHLYSLRNFIYDSPDIIGQKGTIEEGYKLLEHKIVSYSITINDKEDIFNLFNMTPYSRHADTDTENKLKTTQEFSTEVEINIRVYQNA</sequence>
<dbReference type="GO" id="GO:0046872">
    <property type="term" value="F:metal ion binding"/>
    <property type="evidence" value="ECO:0007669"/>
    <property type="project" value="UniProtKB-KW"/>
</dbReference>
<name>F1TI47_9FIRM</name>
<dbReference type="GO" id="GO:0032259">
    <property type="term" value="P:methylation"/>
    <property type="evidence" value="ECO:0007669"/>
    <property type="project" value="UniProtKB-KW"/>
</dbReference>
<reference evidence="5" key="2">
    <citation type="submission" date="2011-01" db="EMBL/GenBank/DDBJ databases">
        <title>The Non-contiguous Finished genome of Clostridium papyrosolvens.</title>
        <authorList>
            <person name="Lucas S."/>
            <person name="Copeland A."/>
            <person name="Lapidus A."/>
            <person name="Cheng J.-F."/>
            <person name="Goodwin L."/>
            <person name="Pitluck S."/>
            <person name="Misra M."/>
            <person name="Chertkov O."/>
            <person name="Detter J.C."/>
            <person name="Han C."/>
            <person name="Tapia R."/>
            <person name="Land M."/>
            <person name="Hauser L."/>
            <person name="Kyrpides N."/>
            <person name="Ivanova N."/>
            <person name="Pagani I."/>
            <person name="Mouttaki H."/>
            <person name="He Z."/>
            <person name="Zhou J."/>
            <person name="Hemme C.L."/>
            <person name="Woyke T."/>
        </authorList>
    </citation>
    <scope>NUCLEOTIDE SEQUENCE [LARGE SCALE GENOMIC DNA]</scope>
    <source>
        <strain evidence="5">DSM 2782</strain>
    </source>
</reference>
<evidence type="ECO:0000256" key="2">
    <source>
        <dbReference type="PIRSR" id="PIRSR018249-2"/>
    </source>
</evidence>
<dbReference type="EMBL" id="ACXX02000018">
    <property type="protein sequence ID" value="EGD45982.1"/>
    <property type="molecule type" value="Genomic_DNA"/>
</dbReference>
<protein>
    <submittedName>
        <fullName evidence="5">rRNA (Guanine-N(1)-)-methyltransferase</fullName>
        <ecNumber evidence="5">2.1.1.51</ecNumber>
    </submittedName>
</protein>
<gene>
    <name evidence="5" type="ORF">Cpap_0587</name>
</gene>
<keyword evidence="1" id="KW-0862">Zinc</keyword>
<feature type="binding site" evidence="1">
    <location>
        <position position="29"/>
    </location>
    <ligand>
        <name>Zn(2+)</name>
        <dbReference type="ChEBI" id="CHEBI:29105"/>
    </ligand>
</feature>
<keyword evidence="5" id="KW-0489">Methyltransferase</keyword>
<evidence type="ECO:0000256" key="1">
    <source>
        <dbReference type="PIRSR" id="PIRSR018249-1"/>
    </source>
</evidence>
<dbReference type="AlphaFoldDB" id="F1TI47"/>
<dbReference type="PIRSF" id="PIRSF018249">
    <property type="entry name" value="MyrA_prd"/>
    <property type="match status" value="1"/>
</dbReference>
<evidence type="ECO:0000313" key="6">
    <source>
        <dbReference type="Proteomes" id="UP000003860"/>
    </source>
</evidence>
<organism evidence="5 6">
    <name type="scientific">Ruminiclostridium papyrosolvens DSM 2782</name>
    <dbReference type="NCBI Taxonomy" id="588581"/>
    <lineage>
        <taxon>Bacteria</taxon>
        <taxon>Bacillati</taxon>
        <taxon>Bacillota</taxon>
        <taxon>Clostridia</taxon>
        <taxon>Eubacteriales</taxon>
        <taxon>Oscillospiraceae</taxon>
        <taxon>Ruminiclostridium</taxon>
    </lineage>
</organism>
<dbReference type="InterPro" id="IPR016718">
    <property type="entry name" value="rRNA_m1G-MeTrfase_A_prd"/>
</dbReference>
<dbReference type="CDD" id="cd02440">
    <property type="entry name" value="AdoMet_MTases"/>
    <property type="match status" value="1"/>
</dbReference>
<feature type="binding site" evidence="2">
    <location>
        <position position="194"/>
    </location>
    <ligand>
        <name>S-adenosyl-L-methionine</name>
        <dbReference type="ChEBI" id="CHEBI:59789"/>
    </ligand>
</feature>
<feature type="domain" description="23S rRNA (guanine(745)-N(1))-methyltransferase N-terminal" evidence="4">
    <location>
        <begin position="7"/>
        <end position="42"/>
    </location>
</feature>
<dbReference type="SUPFAM" id="SSF53335">
    <property type="entry name" value="S-adenosyl-L-methionine-dependent methyltransferases"/>
    <property type="match status" value="1"/>
</dbReference>
<accession>F1TI47</accession>
<dbReference type="InterPro" id="IPR025714">
    <property type="entry name" value="Methyltranfer_dom"/>
</dbReference>
<evidence type="ECO:0000259" key="4">
    <source>
        <dbReference type="Pfam" id="PF21302"/>
    </source>
</evidence>
<evidence type="ECO:0000259" key="3">
    <source>
        <dbReference type="Pfam" id="PF13847"/>
    </source>
</evidence>
<keyword evidence="2" id="KW-0949">S-adenosyl-L-methionine</keyword>
<dbReference type="Proteomes" id="UP000003860">
    <property type="component" value="Unassembled WGS sequence"/>
</dbReference>
<keyword evidence="6" id="KW-1185">Reference proteome</keyword>
<reference evidence="5" key="1">
    <citation type="submission" date="2009-07" db="EMBL/GenBank/DDBJ databases">
        <authorList>
            <consortium name="US DOE Joint Genome Institute (JGI-PGF)"/>
            <person name="Lucas S."/>
            <person name="Copeland A."/>
            <person name="Lapidus A."/>
            <person name="Glavina del Rio T."/>
            <person name="Tice H."/>
            <person name="Bruce D."/>
            <person name="Goodwin L."/>
            <person name="Pitluck S."/>
            <person name="Larimer F."/>
            <person name="Land M.L."/>
            <person name="Mouttaki H."/>
            <person name="He Z."/>
            <person name="Zhou J."/>
            <person name="Hemme C.L."/>
        </authorList>
    </citation>
    <scope>NUCLEOTIDE SEQUENCE [LARGE SCALE GENOMIC DNA]</scope>
    <source>
        <strain evidence="5">DSM 2782</strain>
    </source>
</reference>
<dbReference type="OrthoDB" id="5522265at2"/>
<evidence type="ECO:0000313" key="5">
    <source>
        <dbReference type="EMBL" id="EGD45982.1"/>
    </source>
</evidence>
<dbReference type="GO" id="GO:0008168">
    <property type="term" value="F:methyltransferase activity"/>
    <property type="evidence" value="ECO:0007669"/>
    <property type="project" value="UniProtKB-KW"/>
</dbReference>
<feature type="domain" description="Methyltransferase" evidence="3">
    <location>
        <begin position="89"/>
        <end position="195"/>
    </location>
</feature>
<dbReference type="InterPro" id="IPR048647">
    <property type="entry name" value="RlmA_N"/>
</dbReference>
<dbReference type="InterPro" id="IPR029063">
    <property type="entry name" value="SAM-dependent_MTases_sf"/>
</dbReference>
<comment type="caution">
    <text evidence="5">The sequence shown here is derived from an EMBL/GenBank/DDBJ whole genome shotgun (WGS) entry which is preliminary data.</text>
</comment>
<dbReference type="Pfam" id="PF21302">
    <property type="entry name" value="Zn_ribbon_RlmA"/>
    <property type="match status" value="1"/>
</dbReference>